<dbReference type="Proteomes" id="UP001183222">
    <property type="component" value="Unassembled WGS sequence"/>
</dbReference>
<comment type="caution">
    <text evidence="1">The sequence shown here is derived from an EMBL/GenBank/DDBJ whole genome shotgun (WGS) entry which is preliminary data.</text>
</comment>
<evidence type="ECO:0000313" key="1">
    <source>
        <dbReference type="EMBL" id="MDT0274904.1"/>
    </source>
</evidence>
<proteinExistence type="predicted"/>
<evidence type="ECO:0000313" key="2">
    <source>
        <dbReference type="Proteomes" id="UP001183222"/>
    </source>
</evidence>
<name>A0ABU2K3Z2_9ACTN</name>
<dbReference type="RefSeq" id="WP_311343739.1">
    <property type="nucleotide sequence ID" value="NZ_JAVREI010000001.1"/>
</dbReference>
<gene>
    <name evidence="1" type="ORF">RM425_03230</name>
</gene>
<reference evidence="2" key="1">
    <citation type="submission" date="2023-07" db="EMBL/GenBank/DDBJ databases">
        <title>30 novel species of actinomycetes from the DSMZ collection.</title>
        <authorList>
            <person name="Nouioui I."/>
        </authorList>
    </citation>
    <scope>NUCLEOTIDE SEQUENCE [LARGE SCALE GENOMIC DNA]</scope>
    <source>
        <strain evidence="2">DSM 46792</strain>
    </source>
</reference>
<keyword evidence="2" id="KW-1185">Reference proteome</keyword>
<accession>A0ABU2K3Z2</accession>
<dbReference type="EMBL" id="JAVREI010000001">
    <property type="protein sequence ID" value="MDT0274904.1"/>
    <property type="molecule type" value="Genomic_DNA"/>
</dbReference>
<organism evidence="1 2">
    <name type="scientific">Blastococcus goldschmidtiae</name>
    <dbReference type="NCBI Taxonomy" id="3075546"/>
    <lineage>
        <taxon>Bacteria</taxon>
        <taxon>Bacillati</taxon>
        <taxon>Actinomycetota</taxon>
        <taxon>Actinomycetes</taxon>
        <taxon>Geodermatophilales</taxon>
        <taxon>Geodermatophilaceae</taxon>
        <taxon>Blastococcus</taxon>
    </lineage>
</organism>
<sequence>MSIDMPAEQVRALGRSLTGRAGTAQEVRARLLDATGVDGPLQTPVGLFLECHGTLAAALAAELDRLGTTVTGVADSWLQLDAALVPGPGAEPGR</sequence>
<protein>
    <submittedName>
        <fullName evidence="1">Uncharacterized protein</fullName>
    </submittedName>
</protein>